<proteinExistence type="predicted"/>
<dbReference type="AlphaFoldDB" id="A0A0A9ACH3"/>
<accession>A0A0A9ACH3</accession>
<dbReference type="EMBL" id="GBRH01249069">
    <property type="protein sequence ID" value="JAD48826.1"/>
    <property type="molecule type" value="Transcribed_RNA"/>
</dbReference>
<evidence type="ECO:0000256" key="1">
    <source>
        <dbReference type="SAM" id="Phobius"/>
    </source>
</evidence>
<organism evidence="2">
    <name type="scientific">Arundo donax</name>
    <name type="common">Giant reed</name>
    <name type="synonym">Donax arundinaceus</name>
    <dbReference type="NCBI Taxonomy" id="35708"/>
    <lineage>
        <taxon>Eukaryota</taxon>
        <taxon>Viridiplantae</taxon>
        <taxon>Streptophyta</taxon>
        <taxon>Embryophyta</taxon>
        <taxon>Tracheophyta</taxon>
        <taxon>Spermatophyta</taxon>
        <taxon>Magnoliopsida</taxon>
        <taxon>Liliopsida</taxon>
        <taxon>Poales</taxon>
        <taxon>Poaceae</taxon>
        <taxon>PACMAD clade</taxon>
        <taxon>Arundinoideae</taxon>
        <taxon>Arundineae</taxon>
        <taxon>Arundo</taxon>
    </lineage>
</organism>
<dbReference type="PROSITE" id="PS51257">
    <property type="entry name" value="PROKAR_LIPOPROTEIN"/>
    <property type="match status" value="1"/>
</dbReference>
<feature type="transmembrane region" description="Helical" evidence="1">
    <location>
        <begin position="12"/>
        <end position="41"/>
    </location>
</feature>
<evidence type="ECO:0000313" key="2">
    <source>
        <dbReference type="EMBL" id="JAD48826.1"/>
    </source>
</evidence>
<reference evidence="2" key="1">
    <citation type="submission" date="2014-09" db="EMBL/GenBank/DDBJ databases">
        <authorList>
            <person name="Magalhaes I.L.F."/>
            <person name="Oliveira U."/>
            <person name="Santos F.R."/>
            <person name="Vidigal T.H.D.A."/>
            <person name="Brescovit A.D."/>
            <person name="Santos A.J."/>
        </authorList>
    </citation>
    <scope>NUCLEOTIDE SEQUENCE</scope>
    <source>
        <tissue evidence="2">Shoot tissue taken approximately 20 cm above the soil surface</tissue>
    </source>
</reference>
<name>A0A0A9ACH3_ARUDO</name>
<keyword evidence="1" id="KW-0472">Membrane</keyword>
<keyword evidence="1" id="KW-1133">Transmembrane helix</keyword>
<keyword evidence="1" id="KW-0812">Transmembrane</keyword>
<protein>
    <submittedName>
        <fullName evidence="2">Uncharacterized protein</fullName>
    </submittedName>
</protein>
<sequence length="56" mass="5996">MAKILSQDFLVILASGLLACGLIIYINGGYLGLILCCIYHSGYDSNQFPSLAMVVV</sequence>
<reference evidence="2" key="2">
    <citation type="journal article" date="2015" name="Data Brief">
        <title>Shoot transcriptome of the giant reed, Arundo donax.</title>
        <authorList>
            <person name="Barrero R.A."/>
            <person name="Guerrero F.D."/>
            <person name="Moolhuijzen P."/>
            <person name="Goolsby J.A."/>
            <person name="Tidwell J."/>
            <person name="Bellgard S.E."/>
            <person name="Bellgard M.I."/>
        </authorList>
    </citation>
    <scope>NUCLEOTIDE SEQUENCE</scope>
    <source>
        <tissue evidence="2">Shoot tissue taken approximately 20 cm above the soil surface</tissue>
    </source>
</reference>